<dbReference type="Pfam" id="PF02805">
    <property type="entry name" value="Ada_Zn_binding"/>
    <property type="match status" value="1"/>
</dbReference>
<reference evidence="8 9" key="1">
    <citation type="submission" date="2024-07" db="EMBL/GenBank/DDBJ databases">
        <title>Section-level genome sequencing and comparative genomics of Aspergillus sections Usti and Cavernicolus.</title>
        <authorList>
            <consortium name="Lawrence Berkeley National Laboratory"/>
            <person name="Nybo J.L."/>
            <person name="Vesth T.C."/>
            <person name="Theobald S."/>
            <person name="Frisvad J.C."/>
            <person name="Larsen T.O."/>
            <person name="Kjaerboelling I."/>
            <person name="Rothschild-Mancinelli K."/>
            <person name="Lyhne E.K."/>
            <person name="Kogle M.E."/>
            <person name="Barry K."/>
            <person name="Clum A."/>
            <person name="Na H."/>
            <person name="Ledsgaard L."/>
            <person name="Lin J."/>
            <person name="Lipzen A."/>
            <person name="Kuo A."/>
            <person name="Riley R."/>
            <person name="Mondo S."/>
            <person name="Labutti K."/>
            <person name="Haridas S."/>
            <person name="Pangalinan J."/>
            <person name="Salamov A.A."/>
            <person name="Simmons B.A."/>
            <person name="Magnuson J.K."/>
            <person name="Chen J."/>
            <person name="Drula E."/>
            <person name="Henrissat B."/>
            <person name="Wiebenga A."/>
            <person name="Lubbers R.J."/>
            <person name="Gomes A.C."/>
            <person name="Makela M.R."/>
            <person name="Stajich J."/>
            <person name="Grigoriev I.V."/>
            <person name="Mortensen U.H."/>
            <person name="De Vries R.P."/>
            <person name="Baker S.E."/>
            <person name="Andersen M.R."/>
        </authorList>
    </citation>
    <scope>NUCLEOTIDE SEQUENCE [LARGE SCALE GENOMIC DNA]</scope>
    <source>
        <strain evidence="8 9">CBS 588.65</strain>
    </source>
</reference>
<dbReference type="Gene3D" id="1.10.10.60">
    <property type="entry name" value="Homeodomain-like"/>
    <property type="match status" value="1"/>
</dbReference>
<keyword evidence="3" id="KW-0805">Transcription regulation</keyword>
<dbReference type="InterPro" id="IPR009057">
    <property type="entry name" value="Homeodomain-like_sf"/>
</dbReference>
<comment type="cofactor">
    <cofactor evidence="1">
        <name>Zn(2+)</name>
        <dbReference type="ChEBI" id="CHEBI:29105"/>
    </cofactor>
</comment>
<proteinExistence type="predicted"/>
<dbReference type="SUPFAM" id="SSF57884">
    <property type="entry name" value="Ada DNA repair protein, N-terminal domain (N-Ada 10)"/>
    <property type="match status" value="1"/>
</dbReference>
<name>A0ABR4HIR7_9EURO</name>
<evidence type="ECO:0000256" key="6">
    <source>
        <dbReference type="SAM" id="MobiDB-lite"/>
    </source>
</evidence>
<evidence type="ECO:0000313" key="8">
    <source>
        <dbReference type="EMBL" id="KAL2814618.1"/>
    </source>
</evidence>
<evidence type="ECO:0000313" key="9">
    <source>
        <dbReference type="Proteomes" id="UP001610334"/>
    </source>
</evidence>
<feature type="compositionally biased region" description="Low complexity" evidence="6">
    <location>
        <begin position="18"/>
        <end position="31"/>
    </location>
</feature>
<protein>
    <submittedName>
        <fullName evidence="8">Metal binding domain of Ada-domain-containing protein</fullName>
    </submittedName>
</protein>
<gene>
    <name evidence="8" type="ORF">BJX63DRAFT_431272</name>
</gene>
<feature type="domain" description="HTH araC/xylS-type" evidence="7">
    <location>
        <begin position="113"/>
        <end position="160"/>
    </location>
</feature>
<evidence type="ECO:0000256" key="5">
    <source>
        <dbReference type="ARBA" id="ARBA00023163"/>
    </source>
</evidence>
<evidence type="ECO:0000256" key="4">
    <source>
        <dbReference type="ARBA" id="ARBA00023159"/>
    </source>
</evidence>
<feature type="region of interest" description="Disordered" evidence="6">
    <location>
        <begin position="167"/>
        <end position="187"/>
    </location>
</feature>
<dbReference type="Gene3D" id="3.40.10.10">
    <property type="entry name" value="DNA Methylphosphotriester Repair Domain"/>
    <property type="match status" value="1"/>
</dbReference>
<dbReference type="InterPro" id="IPR018060">
    <property type="entry name" value="HTH_AraC"/>
</dbReference>
<keyword evidence="9" id="KW-1185">Reference proteome</keyword>
<dbReference type="Proteomes" id="UP001610334">
    <property type="component" value="Unassembled WGS sequence"/>
</dbReference>
<keyword evidence="4" id="KW-0010">Activator</keyword>
<comment type="caution">
    <text evidence="8">The sequence shown here is derived from an EMBL/GenBank/DDBJ whole genome shotgun (WGS) entry which is preliminary data.</text>
</comment>
<dbReference type="EMBL" id="JBFXLT010000032">
    <property type="protein sequence ID" value="KAL2814618.1"/>
    <property type="molecule type" value="Genomic_DNA"/>
</dbReference>
<evidence type="ECO:0000256" key="1">
    <source>
        <dbReference type="ARBA" id="ARBA00001947"/>
    </source>
</evidence>
<keyword evidence="2" id="KW-0808">Transferase</keyword>
<accession>A0ABR4HIR7</accession>
<dbReference type="PROSITE" id="PS01124">
    <property type="entry name" value="HTH_ARAC_FAMILY_2"/>
    <property type="match status" value="1"/>
</dbReference>
<keyword evidence="5" id="KW-0804">Transcription</keyword>
<dbReference type="SUPFAM" id="SSF46689">
    <property type="entry name" value="Homeodomain-like"/>
    <property type="match status" value="1"/>
</dbReference>
<keyword evidence="2" id="KW-0489">Methyltransferase</keyword>
<evidence type="ECO:0000256" key="3">
    <source>
        <dbReference type="ARBA" id="ARBA00023015"/>
    </source>
</evidence>
<evidence type="ECO:0000256" key="2">
    <source>
        <dbReference type="ARBA" id="ARBA00022603"/>
    </source>
</evidence>
<feature type="region of interest" description="Disordered" evidence="6">
    <location>
        <begin position="1"/>
        <end position="31"/>
    </location>
</feature>
<organism evidence="8 9">
    <name type="scientific">Aspergillus granulosus</name>
    <dbReference type="NCBI Taxonomy" id="176169"/>
    <lineage>
        <taxon>Eukaryota</taxon>
        <taxon>Fungi</taxon>
        <taxon>Dikarya</taxon>
        <taxon>Ascomycota</taxon>
        <taxon>Pezizomycotina</taxon>
        <taxon>Eurotiomycetes</taxon>
        <taxon>Eurotiomycetidae</taxon>
        <taxon>Eurotiales</taxon>
        <taxon>Aspergillaceae</taxon>
        <taxon>Aspergillus</taxon>
        <taxon>Aspergillus subgen. Nidulantes</taxon>
    </lineage>
</organism>
<evidence type="ECO:0000259" key="7">
    <source>
        <dbReference type="PROSITE" id="PS01124"/>
    </source>
</evidence>
<dbReference type="InterPro" id="IPR004026">
    <property type="entry name" value="Ada_DNA_repair_Zn-bd"/>
</dbReference>
<sequence length="278" mass="30029">MSLNPTRQKLPPWPKPTKPTTSSSPSTSIPATASNIRWQAVVTRDATATGFVYAVITTKIYCRPSCSARLARRANVEFYDTPAQAERAGFRACKRCKPESLKPVVNPQIALVKRACRTIREDIVAGRKPTLGKIAGEARLTPSHFHRVFKGVMGITPGKYAQGILSEGGTTKDSGGGSGVDGKGDGEMEGVREKEGLLDGVAGYGNENICPALFQPWDDKLCADLDAWLIGSGNWDDTARTVGVEEDAALLWNDFDALIAAEARFWSRGEVNMSIDRG</sequence>
<dbReference type="InterPro" id="IPR035451">
    <property type="entry name" value="Ada-like_dom_sf"/>
</dbReference>